<feature type="domain" description="YhfM-like" evidence="1">
    <location>
        <begin position="31"/>
        <end position="138"/>
    </location>
</feature>
<proteinExistence type="predicted"/>
<evidence type="ECO:0000313" key="3">
    <source>
        <dbReference type="Proteomes" id="UP000681414"/>
    </source>
</evidence>
<dbReference type="EMBL" id="JAGYPG010000003">
    <property type="protein sequence ID" value="MBS4196731.1"/>
    <property type="molecule type" value="Genomic_DNA"/>
</dbReference>
<dbReference type="Pfam" id="PF26353">
    <property type="entry name" value="YhfM"/>
    <property type="match status" value="1"/>
</dbReference>
<dbReference type="RefSeq" id="WP_213125953.1">
    <property type="nucleotide sequence ID" value="NZ_JAGYPG010000003.1"/>
</dbReference>
<comment type="caution">
    <text evidence="2">The sequence shown here is derived from an EMBL/GenBank/DDBJ whole genome shotgun (WGS) entry which is preliminary data.</text>
</comment>
<dbReference type="PROSITE" id="PS51257">
    <property type="entry name" value="PROKAR_LIPOPROTEIN"/>
    <property type="match status" value="1"/>
</dbReference>
<dbReference type="Proteomes" id="UP000681414">
    <property type="component" value="Unassembled WGS sequence"/>
</dbReference>
<dbReference type="AlphaFoldDB" id="A0A942YJV0"/>
<name>A0A942YJV0_9BACI</name>
<protein>
    <recommendedName>
        <fullName evidence="1">YhfM-like domain-containing protein</fullName>
    </recommendedName>
</protein>
<gene>
    <name evidence="2" type="ORF">KHA97_16900</name>
</gene>
<keyword evidence="3" id="KW-1185">Reference proteome</keyword>
<accession>A0A942YJV0</accession>
<evidence type="ECO:0000259" key="1">
    <source>
        <dbReference type="Pfam" id="PF26353"/>
    </source>
</evidence>
<sequence>MKAVFFSIAIILCPLLLVGCSTETMVLLDEEISKVNISKSKGFGEMNEDIILTFNDTKSLETFEKAITTAVKQSGKVNVSDPEYDIMVAYKSEKGALPTHALHLWLGMENEKSIFTYMMDETAYYTSPEMTNKLRKLILSDENS</sequence>
<reference evidence="2 3" key="1">
    <citation type="submission" date="2021-05" db="EMBL/GenBank/DDBJ databases">
        <title>Novel Bacillus species.</title>
        <authorList>
            <person name="Liu G."/>
        </authorList>
    </citation>
    <scope>NUCLEOTIDE SEQUENCE [LARGE SCALE GENOMIC DNA]</scope>
    <source>
        <strain evidence="3">FJAT-49780</strain>
    </source>
</reference>
<evidence type="ECO:0000313" key="2">
    <source>
        <dbReference type="EMBL" id="MBS4196731.1"/>
    </source>
</evidence>
<organism evidence="2 3">
    <name type="scientific">Lederbergia citri</name>
    <dbReference type="NCBI Taxonomy" id="2833580"/>
    <lineage>
        <taxon>Bacteria</taxon>
        <taxon>Bacillati</taxon>
        <taxon>Bacillota</taxon>
        <taxon>Bacilli</taxon>
        <taxon>Bacillales</taxon>
        <taxon>Bacillaceae</taxon>
        <taxon>Lederbergia</taxon>
    </lineage>
</organism>
<dbReference type="InterPro" id="IPR058780">
    <property type="entry name" value="YhfM-like_dom"/>
</dbReference>